<keyword evidence="5" id="KW-0378">Hydrolase</keyword>
<dbReference type="EMBL" id="JASHIF010000021">
    <property type="protein sequence ID" value="MDI9861656.1"/>
    <property type="molecule type" value="Genomic_DNA"/>
</dbReference>
<proteinExistence type="predicted"/>
<evidence type="ECO:0000256" key="4">
    <source>
        <dbReference type="ARBA" id="ARBA00022729"/>
    </source>
</evidence>
<dbReference type="InterPro" id="IPR029058">
    <property type="entry name" value="AB_hydrolase_fold"/>
</dbReference>
<reference evidence="8 9" key="1">
    <citation type="submission" date="2023-05" db="EMBL/GenBank/DDBJ databases">
        <title>Novel species of genus Flectobacillus isolated from stream in China.</title>
        <authorList>
            <person name="Lu H."/>
        </authorList>
    </citation>
    <scope>NUCLEOTIDE SEQUENCE [LARGE SCALE GENOMIC DNA]</scope>
    <source>
        <strain evidence="8 9">KCTC 42575</strain>
    </source>
</reference>
<dbReference type="Gene3D" id="3.40.50.1820">
    <property type="entry name" value="alpha/beta hydrolase"/>
    <property type="match status" value="1"/>
</dbReference>
<dbReference type="PANTHER" id="PTHR38050">
    <property type="match status" value="1"/>
</dbReference>
<dbReference type="InterPro" id="IPR010126">
    <property type="entry name" value="Esterase_phb"/>
</dbReference>
<organism evidence="8 9">
    <name type="scientific">Flectobacillus roseus</name>
    <dbReference type="NCBI Taxonomy" id="502259"/>
    <lineage>
        <taxon>Bacteria</taxon>
        <taxon>Pseudomonadati</taxon>
        <taxon>Bacteroidota</taxon>
        <taxon>Cytophagia</taxon>
        <taxon>Cytophagales</taxon>
        <taxon>Flectobacillaceae</taxon>
        <taxon>Flectobacillus</taxon>
    </lineage>
</organism>
<keyword evidence="2" id="KW-0964">Secreted</keyword>
<dbReference type="RefSeq" id="WP_283346023.1">
    <property type="nucleotide sequence ID" value="NZ_JASHIF010000021.1"/>
</dbReference>
<evidence type="ECO:0000313" key="8">
    <source>
        <dbReference type="EMBL" id="MDI9861656.1"/>
    </source>
</evidence>
<evidence type="ECO:0000256" key="5">
    <source>
        <dbReference type="ARBA" id="ARBA00022801"/>
    </source>
</evidence>
<keyword evidence="4" id="KW-0732">Signal</keyword>
<dbReference type="Proteomes" id="UP001236507">
    <property type="component" value="Unassembled WGS sequence"/>
</dbReference>
<evidence type="ECO:0000256" key="6">
    <source>
        <dbReference type="ARBA" id="ARBA00023277"/>
    </source>
</evidence>
<name>A0ABT6YES5_9BACT</name>
<comment type="caution">
    <text evidence="8">The sequence shown here is derived from an EMBL/GenBank/DDBJ whole genome shotgun (WGS) entry which is preliminary data.</text>
</comment>
<accession>A0ABT6YES5</accession>
<dbReference type="PROSITE" id="PS51257">
    <property type="entry name" value="PROKAR_LIPOPROTEIN"/>
    <property type="match status" value="1"/>
</dbReference>
<comment type="subcellular location">
    <subcellularLocation>
        <location evidence="1">Secreted</location>
    </subcellularLocation>
</comment>
<dbReference type="SUPFAM" id="SSF53474">
    <property type="entry name" value="alpha/beta-Hydrolases"/>
    <property type="match status" value="1"/>
</dbReference>
<gene>
    <name evidence="8" type="ORF">QM524_20720</name>
</gene>
<protein>
    <submittedName>
        <fullName evidence="8">PHB depolymerase family esterase</fullName>
    </submittedName>
</protein>
<sequence>MKKVTLLLLISLIFGSCKKNDTTLPTVSSLRVEGTMTVDALSRTYLLNLPPNYNQSSDIPLVIALHGGAGSATQMEANYYLTDKANQSQFAIVYPEGVRSDGILGARTWNAGTCCDYAVEKQIDDVKFISNLIDDLLKKYPRLSTKKIYATGMSNGAMMCYRLACELSSKIAAIAPVAGAMVTTSPCVASRPVPILHIHSKLDTKVPYAGGRSTLGFVIPPVETGINTWLNIDACNSNIKTVNSFTKYTLTQWLNCKNSAIQIYLTEDGGHSWPGGDKVRAGADAISDAIVANDVIWSFFQQYKLP</sequence>
<evidence type="ECO:0000256" key="7">
    <source>
        <dbReference type="ARBA" id="ARBA00023326"/>
    </source>
</evidence>
<dbReference type="Pfam" id="PF10503">
    <property type="entry name" value="Esterase_PHB"/>
    <property type="match status" value="1"/>
</dbReference>
<evidence type="ECO:0000256" key="2">
    <source>
        <dbReference type="ARBA" id="ARBA00022525"/>
    </source>
</evidence>
<keyword evidence="6" id="KW-0119">Carbohydrate metabolism</keyword>
<keyword evidence="7" id="KW-0624">Polysaccharide degradation</keyword>
<evidence type="ECO:0000256" key="3">
    <source>
        <dbReference type="ARBA" id="ARBA00022651"/>
    </source>
</evidence>
<dbReference type="PANTHER" id="PTHR38050:SF2">
    <property type="entry name" value="FERULOYL ESTERASE C-RELATED"/>
    <property type="match status" value="1"/>
</dbReference>
<keyword evidence="3" id="KW-0858">Xylan degradation</keyword>
<evidence type="ECO:0000256" key="1">
    <source>
        <dbReference type="ARBA" id="ARBA00004613"/>
    </source>
</evidence>
<evidence type="ECO:0000313" key="9">
    <source>
        <dbReference type="Proteomes" id="UP001236507"/>
    </source>
</evidence>
<keyword evidence="9" id="KW-1185">Reference proteome</keyword>
<dbReference type="InterPro" id="IPR043595">
    <property type="entry name" value="FaeB/C/D"/>
</dbReference>